<evidence type="ECO:0000256" key="3">
    <source>
        <dbReference type="ARBA" id="ARBA00022679"/>
    </source>
</evidence>
<accession>A0A1H6GVG7</accession>
<dbReference type="EC" id="2.1.1.72" evidence="1"/>
<dbReference type="PANTHER" id="PTHR33841:SF1">
    <property type="entry name" value="DNA METHYLTRANSFERASE A"/>
    <property type="match status" value="1"/>
</dbReference>
<proteinExistence type="predicted"/>
<comment type="catalytic activity">
    <reaction evidence="5">
        <text>a 2'-deoxyadenosine in DNA + S-adenosyl-L-methionine = an N(6)-methyl-2'-deoxyadenosine in DNA + S-adenosyl-L-homocysteine + H(+)</text>
        <dbReference type="Rhea" id="RHEA:15197"/>
        <dbReference type="Rhea" id="RHEA-COMP:12418"/>
        <dbReference type="Rhea" id="RHEA-COMP:12419"/>
        <dbReference type="ChEBI" id="CHEBI:15378"/>
        <dbReference type="ChEBI" id="CHEBI:57856"/>
        <dbReference type="ChEBI" id="CHEBI:59789"/>
        <dbReference type="ChEBI" id="CHEBI:90615"/>
        <dbReference type="ChEBI" id="CHEBI:90616"/>
        <dbReference type="EC" id="2.1.1.72"/>
    </reaction>
</comment>
<dbReference type="GO" id="GO:0006304">
    <property type="term" value="P:DNA modification"/>
    <property type="evidence" value="ECO:0007669"/>
    <property type="project" value="InterPro"/>
</dbReference>
<dbReference type="GO" id="GO:0032259">
    <property type="term" value="P:methylation"/>
    <property type="evidence" value="ECO:0007669"/>
    <property type="project" value="UniProtKB-KW"/>
</dbReference>
<dbReference type="PROSITE" id="PS00092">
    <property type="entry name" value="N6_MTASE"/>
    <property type="match status" value="1"/>
</dbReference>
<dbReference type="AlphaFoldDB" id="A0A1H6GVG7"/>
<organism evidence="7 8">
    <name type="scientific">Chryseobacterium culicis</name>
    <dbReference type="NCBI Taxonomy" id="680127"/>
    <lineage>
        <taxon>Bacteria</taxon>
        <taxon>Pseudomonadati</taxon>
        <taxon>Bacteroidota</taxon>
        <taxon>Flavobacteriia</taxon>
        <taxon>Flavobacteriales</taxon>
        <taxon>Weeksellaceae</taxon>
        <taxon>Chryseobacterium group</taxon>
        <taxon>Chryseobacterium</taxon>
    </lineage>
</organism>
<dbReference type="GO" id="GO:0009007">
    <property type="term" value="F:site-specific DNA-methyltransferase (adenine-specific) activity"/>
    <property type="evidence" value="ECO:0007669"/>
    <property type="project" value="UniProtKB-EC"/>
</dbReference>
<dbReference type="Pfam" id="PF07669">
    <property type="entry name" value="Eco57I"/>
    <property type="match status" value="1"/>
</dbReference>
<evidence type="ECO:0000256" key="5">
    <source>
        <dbReference type="ARBA" id="ARBA00047942"/>
    </source>
</evidence>
<dbReference type="PRINTS" id="PR00507">
    <property type="entry name" value="N12N6MTFRASE"/>
</dbReference>
<evidence type="ECO:0000313" key="7">
    <source>
        <dbReference type="EMBL" id="SEH27477.1"/>
    </source>
</evidence>
<dbReference type="RefSeq" id="WP_228424720.1">
    <property type="nucleotide sequence ID" value="NZ_FNWQ01000001.1"/>
</dbReference>
<sequence>MNSNIKNTIFKLLNSYSTEIIPIDRIIVSLYLYYNKINVVNNRLVKSYQIVKEDNNEYEFLKVIINSIPDDFVLNIEDLIEIFEYVISPSDKIINGAIYTPSYIREYIIDQTFSLKKDFLDIKIADLSCGCGGFLYSVAKKLKEITQLKYSKIFRNNLFGLDIQKYSVNRSEILLTLLAISENEDEDEFIFNINSGDSLIYSWKANYPNFVGFDIVLGNPPYVGAKNLSLETKKKIKFWDVSKSGNPDLYIPFFQIGIENLCEDGILGYITMNTFFKSLNGRELRKYFSDKELNIKIIDFGSTQIFKSKNTYTCICFIQNNKKKYIKYIRLNNKQLPTKNDNFQSIKYCNLDSFKGWNLQNHKIIEKIESTGTPLGKLFKTRHGIATLRNNIYIFKPIHEDSDFYYLKSEKIYPIERGICKEILNTNKLSRNVDFDLIKEKIIFPYHNLDKPRLFEEKYFKDKFPNAYKYLKDNYKDLGKRDNGNREYENWFAFGRTQSLERISNKLFFPKMTDRTPSFILNEDPNLLFYNGQAIVGHSQREMNLIRKFMESDLFWYYIQSTSKPYTSGYYSLNGNYIKNFGICDLTESEIDFILREDNNQKINLFFERKYDIKIN</sequence>
<evidence type="ECO:0000256" key="1">
    <source>
        <dbReference type="ARBA" id="ARBA00011900"/>
    </source>
</evidence>
<dbReference type="InterPro" id="IPR029063">
    <property type="entry name" value="SAM-dependent_MTases_sf"/>
</dbReference>
<name>A0A1H6GVG7_CHRCI</name>
<dbReference type="InterPro" id="IPR002052">
    <property type="entry name" value="DNA_methylase_N6_adenine_CS"/>
</dbReference>
<evidence type="ECO:0000256" key="2">
    <source>
        <dbReference type="ARBA" id="ARBA00022603"/>
    </source>
</evidence>
<dbReference type="STRING" id="680127.SAMN05421593_0324"/>
<keyword evidence="3" id="KW-0808">Transferase</keyword>
<dbReference type="InterPro" id="IPR050953">
    <property type="entry name" value="N4_N6_ade-DNA_methylase"/>
</dbReference>
<keyword evidence="4" id="KW-0949">S-adenosyl-L-methionine</keyword>
<evidence type="ECO:0000256" key="4">
    <source>
        <dbReference type="ARBA" id="ARBA00022691"/>
    </source>
</evidence>
<gene>
    <name evidence="7" type="ORF">SAMN05421593_0324</name>
</gene>
<evidence type="ECO:0000259" key="6">
    <source>
        <dbReference type="Pfam" id="PF07669"/>
    </source>
</evidence>
<dbReference type="EMBL" id="FNWQ01000001">
    <property type="protein sequence ID" value="SEH27477.1"/>
    <property type="molecule type" value="Genomic_DNA"/>
</dbReference>
<dbReference type="Gene3D" id="3.40.50.150">
    <property type="entry name" value="Vaccinia Virus protein VP39"/>
    <property type="match status" value="1"/>
</dbReference>
<keyword evidence="2 7" id="KW-0489">Methyltransferase</keyword>
<dbReference type="SUPFAM" id="SSF53335">
    <property type="entry name" value="S-adenosyl-L-methionine-dependent methyltransferases"/>
    <property type="match status" value="1"/>
</dbReference>
<protein>
    <recommendedName>
        <fullName evidence="1">site-specific DNA-methyltransferase (adenine-specific)</fullName>
        <ecNumber evidence="1">2.1.1.72</ecNumber>
    </recommendedName>
</protein>
<reference evidence="7 8" key="1">
    <citation type="submission" date="2016-10" db="EMBL/GenBank/DDBJ databases">
        <authorList>
            <person name="de Groot N.N."/>
        </authorList>
    </citation>
    <scope>NUCLEOTIDE SEQUENCE [LARGE SCALE GENOMIC DNA]</scope>
    <source>
        <strain evidence="7 8">DSM 23031</strain>
    </source>
</reference>
<feature type="domain" description="Type II methyltransferase M.TaqI-like" evidence="6">
    <location>
        <begin position="156"/>
        <end position="306"/>
    </location>
</feature>
<evidence type="ECO:0000313" key="8">
    <source>
        <dbReference type="Proteomes" id="UP000198561"/>
    </source>
</evidence>
<dbReference type="GO" id="GO:0003676">
    <property type="term" value="F:nucleic acid binding"/>
    <property type="evidence" value="ECO:0007669"/>
    <property type="project" value="InterPro"/>
</dbReference>
<dbReference type="PANTHER" id="PTHR33841">
    <property type="entry name" value="DNA METHYLTRANSFERASE YEEA-RELATED"/>
    <property type="match status" value="1"/>
</dbReference>
<dbReference type="Proteomes" id="UP000198561">
    <property type="component" value="Unassembled WGS sequence"/>
</dbReference>
<dbReference type="InterPro" id="IPR011639">
    <property type="entry name" value="MethylTrfase_TaqI-like_dom"/>
</dbReference>